<dbReference type="GO" id="GO:0016747">
    <property type="term" value="F:acyltransferase activity, transferring groups other than amino-acyl groups"/>
    <property type="evidence" value="ECO:0007669"/>
    <property type="project" value="InterPro"/>
</dbReference>
<dbReference type="OrthoDB" id="3404679at2"/>
<sequence>MALQHSASAPARVEKTLTPVRGDIQALRALAVGLVVLNHLWPDRVAGGYIGVDIFFVISGFLITAHLRREVDQTGRVDIARFWARRARRLLPAAFLVLLFSAFVSAVLLPITDRESAYQQIGAAGAYVLNWLLAATSMDYFATGSAPSPVTHFWSLSVEEQFYIAWPLLIVSSLLLARKLPGLSRDALIIILITMVFIGSLAWGIHSANAEQAAAYFQTTGRAWEFAAGGLLTFLPSPKSRLKPLLIPVAWASWVILLLGAYVLDGSSGFPGALALVPVIATAALIWIGDINSVWAPARLTSLRPIQFVGNISYSLYLWHWPLIVAAPFVLNREIYAVDKVLLLAIAIALAFVSQRFVEDPVRRSDAKLFQRPRPVLALTAVTMAALLVGTWAAGARLGDRAETAARALHVNSVEPDGCFGAQAFLSGADCAHSHTLTDPDFLLITAESQIDTVRNGDTCLQAREETELLPCSFGAEDETKRVNAALIGDSHARMWFPALDAIALKTQLRVTAYVKSACSPTLDPSVGYANASAHDEQCRVWRESAIREIAEDPLIDVVITSSFDRNYLGGTDSRGNRVVDTGEGYVAAWNTWLAAGKRVLVINEVPEPERSVPQCIAEEFTMVDPCTWPSSRIAEAGPLKRAAAAIEHPRFEFVDFESDFCDETVCHSIVGGIPAYLDTSHITAPFARTFASRFESLETFADGAGANPSNVQ</sequence>
<feature type="transmembrane region" description="Helical" evidence="1">
    <location>
        <begin position="375"/>
        <end position="395"/>
    </location>
</feature>
<dbReference type="Pfam" id="PF19040">
    <property type="entry name" value="SGNH"/>
    <property type="match status" value="1"/>
</dbReference>
<dbReference type="RefSeq" id="WP_067229688.1">
    <property type="nucleotide sequence ID" value="NZ_CP014145.1"/>
</dbReference>
<gene>
    <name evidence="4" type="ORF">AWU67_12720</name>
</gene>
<dbReference type="AlphaFoldDB" id="A0A0X8E3X8"/>
<dbReference type="GO" id="GO:0016020">
    <property type="term" value="C:membrane"/>
    <property type="evidence" value="ECO:0007669"/>
    <property type="project" value="TreeGrafter"/>
</dbReference>
<protein>
    <recommendedName>
        <fullName evidence="6">Peptidoglycan/LPS O-acetylase OafA/YrhL, contains acyltransferase and SGNH-hydrolase domains</fullName>
    </recommendedName>
</protein>
<feature type="transmembrane region" description="Helical" evidence="1">
    <location>
        <begin position="117"/>
        <end position="141"/>
    </location>
</feature>
<dbReference type="PANTHER" id="PTHR23028:SF53">
    <property type="entry name" value="ACYL_TRANSF_3 DOMAIN-CONTAINING PROTEIN"/>
    <property type="match status" value="1"/>
</dbReference>
<dbReference type="Proteomes" id="UP000058305">
    <property type="component" value="Chromosome"/>
</dbReference>
<keyword evidence="1" id="KW-0812">Transmembrane</keyword>
<evidence type="ECO:0000259" key="2">
    <source>
        <dbReference type="Pfam" id="PF01757"/>
    </source>
</evidence>
<evidence type="ECO:0000313" key="4">
    <source>
        <dbReference type="EMBL" id="AMB59588.1"/>
    </source>
</evidence>
<keyword evidence="5" id="KW-1185">Reference proteome</keyword>
<evidence type="ECO:0000313" key="5">
    <source>
        <dbReference type="Proteomes" id="UP000058305"/>
    </source>
</evidence>
<dbReference type="KEGG" id="mvd:AWU67_12720"/>
<feature type="transmembrane region" description="Helical" evidence="1">
    <location>
        <begin position="270"/>
        <end position="288"/>
    </location>
</feature>
<evidence type="ECO:0000259" key="3">
    <source>
        <dbReference type="Pfam" id="PF19040"/>
    </source>
</evidence>
<dbReference type="InterPro" id="IPR043968">
    <property type="entry name" value="SGNH"/>
</dbReference>
<dbReference type="Pfam" id="PF01757">
    <property type="entry name" value="Acyl_transf_3"/>
    <property type="match status" value="1"/>
</dbReference>
<feature type="domain" description="SGNH" evidence="3">
    <location>
        <begin position="460"/>
        <end position="696"/>
    </location>
</feature>
<feature type="transmembrane region" description="Helical" evidence="1">
    <location>
        <begin position="46"/>
        <end position="67"/>
    </location>
</feature>
<feature type="transmembrane region" description="Helical" evidence="1">
    <location>
        <begin position="245"/>
        <end position="264"/>
    </location>
</feature>
<feature type="transmembrane region" description="Helical" evidence="1">
    <location>
        <begin position="335"/>
        <end position="354"/>
    </location>
</feature>
<accession>A0A0X8E3X8</accession>
<organism evidence="4 5">
    <name type="scientific">Microterricola viridarii</name>
    <dbReference type="NCBI Taxonomy" id="412690"/>
    <lineage>
        <taxon>Bacteria</taxon>
        <taxon>Bacillati</taxon>
        <taxon>Actinomycetota</taxon>
        <taxon>Actinomycetes</taxon>
        <taxon>Micrococcales</taxon>
        <taxon>Microbacteriaceae</taxon>
        <taxon>Microterricola</taxon>
    </lineage>
</organism>
<reference evidence="5" key="2">
    <citation type="submission" date="2016-01" db="EMBL/GenBank/DDBJ databases">
        <title>First complete genome sequence of a species in the genus Microterricola, an extremophilic cold active enzyme producing strain ERGS5:02 isolated from Sikkim Himalaya.</title>
        <authorList>
            <person name="Kumar R."/>
            <person name="Singh D."/>
            <person name="Swarnkar M.K."/>
        </authorList>
    </citation>
    <scope>NUCLEOTIDE SEQUENCE [LARGE SCALE GENOMIC DNA]</scope>
    <source>
        <strain evidence="5">ERGS5:02</strain>
    </source>
</reference>
<feature type="transmembrane region" description="Helical" evidence="1">
    <location>
        <begin position="308"/>
        <end position="329"/>
    </location>
</feature>
<dbReference type="EMBL" id="CP014145">
    <property type="protein sequence ID" value="AMB59588.1"/>
    <property type="molecule type" value="Genomic_DNA"/>
</dbReference>
<keyword evidence="1" id="KW-1133">Transmembrane helix</keyword>
<name>A0A0X8E3X8_9MICO</name>
<dbReference type="PANTHER" id="PTHR23028">
    <property type="entry name" value="ACETYLTRANSFERASE"/>
    <property type="match status" value="1"/>
</dbReference>
<evidence type="ECO:0008006" key="6">
    <source>
        <dbReference type="Google" id="ProtNLM"/>
    </source>
</evidence>
<feature type="transmembrane region" description="Helical" evidence="1">
    <location>
        <begin position="90"/>
        <end position="111"/>
    </location>
</feature>
<proteinExistence type="predicted"/>
<feature type="transmembrane region" description="Helical" evidence="1">
    <location>
        <begin position="187"/>
        <end position="205"/>
    </location>
</feature>
<dbReference type="InterPro" id="IPR002656">
    <property type="entry name" value="Acyl_transf_3_dom"/>
</dbReference>
<feature type="domain" description="Acyltransferase 3" evidence="2">
    <location>
        <begin position="23"/>
        <end position="352"/>
    </location>
</feature>
<reference evidence="4 5" key="1">
    <citation type="journal article" date="2016" name="J. Biotechnol.">
        <title>First complete genome sequence of a species in the genus Microterricola, an extremophilic cold active enzyme producing bacterial strain ERGS5:02 isolated from Sikkim Himalaya.</title>
        <authorList>
            <person name="Himanshu"/>
            <person name="Swarnkar M.K."/>
            <person name="Singh D."/>
            <person name="Kumar R."/>
        </authorList>
    </citation>
    <scope>NUCLEOTIDE SEQUENCE [LARGE SCALE GENOMIC DNA]</scope>
    <source>
        <strain evidence="4 5">ERGS5:02</strain>
    </source>
</reference>
<evidence type="ECO:0000256" key="1">
    <source>
        <dbReference type="SAM" id="Phobius"/>
    </source>
</evidence>
<dbReference type="InterPro" id="IPR050879">
    <property type="entry name" value="Acyltransferase_3"/>
</dbReference>
<dbReference type="GO" id="GO:0009103">
    <property type="term" value="P:lipopolysaccharide biosynthetic process"/>
    <property type="evidence" value="ECO:0007669"/>
    <property type="project" value="TreeGrafter"/>
</dbReference>
<keyword evidence="1" id="KW-0472">Membrane</keyword>